<dbReference type="Proteomes" id="UP000176815">
    <property type="component" value="Unassembled WGS sequence"/>
</dbReference>
<dbReference type="CDD" id="cd01998">
    <property type="entry name" value="MnmA_TRMU-like"/>
    <property type="match status" value="1"/>
</dbReference>
<keyword evidence="2 9" id="KW-0808">Transferase</keyword>
<feature type="region of interest" description="Interaction with target base in tRNA" evidence="9">
    <location>
        <begin position="93"/>
        <end position="95"/>
    </location>
</feature>
<dbReference type="GO" id="GO:0005524">
    <property type="term" value="F:ATP binding"/>
    <property type="evidence" value="ECO:0007669"/>
    <property type="project" value="UniProtKB-KW"/>
</dbReference>
<comment type="caution">
    <text evidence="9">Lacks conserved residue(s) required for the propagation of feature annotation.</text>
</comment>
<evidence type="ECO:0000313" key="13">
    <source>
        <dbReference type="Proteomes" id="UP000176815"/>
    </source>
</evidence>
<dbReference type="Gene3D" id="3.40.50.620">
    <property type="entry name" value="HUPs"/>
    <property type="match status" value="1"/>
</dbReference>
<dbReference type="SUPFAM" id="SSF52402">
    <property type="entry name" value="Adenine nucleotide alpha hydrolases-like"/>
    <property type="match status" value="1"/>
</dbReference>
<keyword evidence="9" id="KW-0963">Cytoplasm</keyword>
<feature type="site" description="Interaction with tRNA" evidence="9">
    <location>
        <position position="334"/>
    </location>
</feature>
<keyword evidence="3 9" id="KW-0819">tRNA processing</keyword>
<dbReference type="Gene3D" id="2.30.30.280">
    <property type="entry name" value="Adenine nucleotide alpha hydrolases-like domains"/>
    <property type="match status" value="1"/>
</dbReference>
<dbReference type="AlphaFoldDB" id="A0A1F4X8Z0"/>
<dbReference type="InterPro" id="IPR023382">
    <property type="entry name" value="MnmA-like_central_sf"/>
</dbReference>
<feature type="domain" description="tRNA-specific 2-thiouridylase MnmA-like central" evidence="11">
    <location>
        <begin position="202"/>
        <end position="267"/>
    </location>
</feature>
<reference evidence="12 13" key="1">
    <citation type="journal article" date="2016" name="Nat. Commun.">
        <title>Thousands of microbial genomes shed light on interconnected biogeochemical processes in an aquifer system.</title>
        <authorList>
            <person name="Anantharaman K."/>
            <person name="Brown C.T."/>
            <person name="Hug L.A."/>
            <person name="Sharon I."/>
            <person name="Castelle C.J."/>
            <person name="Probst A.J."/>
            <person name="Thomas B.C."/>
            <person name="Singh A."/>
            <person name="Wilkins M.J."/>
            <person name="Karaoz U."/>
            <person name="Brodie E.L."/>
            <person name="Williams K.H."/>
            <person name="Hubbard S.S."/>
            <person name="Banfield J.F."/>
        </authorList>
    </citation>
    <scope>NUCLEOTIDE SEQUENCE [LARGE SCALE GENOMIC DNA]</scope>
</reference>
<comment type="catalytic activity">
    <reaction evidence="8 9">
        <text>S-sulfanyl-L-cysteinyl-[protein] + uridine(34) in tRNA + AH2 + ATP = 2-thiouridine(34) in tRNA + L-cysteinyl-[protein] + A + AMP + diphosphate + H(+)</text>
        <dbReference type="Rhea" id="RHEA:47032"/>
        <dbReference type="Rhea" id="RHEA-COMP:10131"/>
        <dbReference type="Rhea" id="RHEA-COMP:11726"/>
        <dbReference type="Rhea" id="RHEA-COMP:11727"/>
        <dbReference type="Rhea" id="RHEA-COMP:11728"/>
        <dbReference type="ChEBI" id="CHEBI:13193"/>
        <dbReference type="ChEBI" id="CHEBI:15378"/>
        <dbReference type="ChEBI" id="CHEBI:17499"/>
        <dbReference type="ChEBI" id="CHEBI:29950"/>
        <dbReference type="ChEBI" id="CHEBI:30616"/>
        <dbReference type="ChEBI" id="CHEBI:33019"/>
        <dbReference type="ChEBI" id="CHEBI:61963"/>
        <dbReference type="ChEBI" id="CHEBI:65315"/>
        <dbReference type="ChEBI" id="CHEBI:87170"/>
        <dbReference type="ChEBI" id="CHEBI:456215"/>
        <dbReference type="EC" id="2.8.1.13"/>
    </reaction>
</comment>
<keyword evidence="6 9" id="KW-0694">RNA-binding</keyword>
<keyword evidence="5 9" id="KW-0067">ATP-binding</keyword>
<dbReference type="Gene3D" id="2.40.30.10">
    <property type="entry name" value="Translation factors"/>
    <property type="match status" value="1"/>
</dbReference>
<dbReference type="InterPro" id="IPR046884">
    <property type="entry name" value="MnmA-like_central"/>
</dbReference>
<evidence type="ECO:0000259" key="10">
    <source>
        <dbReference type="Pfam" id="PF20258"/>
    </source>
</evidence>
<gene>
    <name evidence="9" type="primary">mnmA</name>
    <name evidence="12" type="ORF">A2619_01930</name>
</gene>
<dbReference type="InterPro" id="IPR004506">
    <property type="entry name" value="MnmA-like"/>
</dbReference>
<evidence type="ECO:0000313" key="12">
    <source>
        <dbReference type="EMBL" id="OGC77523.1"/>
    </source>
</evidence>
<feature type="binding site" evidence="9">
    <location>
        <position position="35"/>
    </location>
    <ligand>
        <name>ATP</name>
        <dbReference type="ChEBI" id="CHEBI:30616"/>
    </ligand>
</feature>
<dbReference type="GO" id="GO:0002143">
    <property type="term" value="P:tRNA wobble position uridine thiolation"/>
    <property type="evidence" value="ECO:0007669"/>
    <property type="project" value="TreeGrafter"/>
</dbReference>
<dbReference type="NCBIfam" id="TIGR00420">
    <property type="entry name" value="trmU"/>
    <property type="match status" value="1"/>
</dbReference>
<feature type="region of interest" description="Interaction with tRNA" evidence="9">
    <location>
        <begin position="144"/>
        <end position="146"/>
    </location>
</feature>
<evidence type="ECO:0000256" key="8">
    <source>
        <dbReference type="ARBA" id="ARBA00051542"/>
    </source>
</evidence>
<dbReference type="EMBL" id="MEWG01000018">
    <property type="protein sequence ID" value="OGC77523.1"/>
    <property type="molecule type" value="Genomic_DNA"/>
</dbReference>
<evidence type="ECO:0000256" key="4">
    <source>
        <dbReference type="ARBA" id="ARBA00022741"/>
    </source>
</evidence>
<organism evidence="12 13">
    <name type="scientific">candidate division WWE3 bacterium RIFOXYD1_FULL_39_9</name>
    <dbReference type="NCBI Taxonomy" id="1802649"/>
    <lineage>
        <taxon>Bacteria</taxon>
        <taxon>Katanobacteria</taxon>
    </lineage>
</organism>
<dbReference type="InterPro" id="IPR046885">
    <property type="entry name" value="MnmA-like_C"/>
</dbReference>
<dbReference type="Pfam" id="PF03054">
    <property type="entry name" value="tRNA_Me_trans"/>
    <property type="match status" value="1"/>
</dbReference>
<comment type="subcellular location">
    <subcellularLocation>
        <location evidence="9">Cytoplasm</location>
    </subcellularLocation>
</comment>
<evidence type="ECO:0000256" key="7">
    <source>
        <dbReference type="ARBA" id="ARBA00023157"/>
    </source>
</evidence>
<dbReference type="GO" id="GO:0005737">
    <property type="term" value="C:cytoplasm"/>
    <property type="evidence" value="ECO:0007669"/>
    <property type="project" value="UniProtKB-SubCell"/>
</dbReference>
<feature type="active site" description="Nucleophile" evidence="9">
    <location>
        <position position="98"/>
    </location>
</feature>
<dbReference type="FunFam" id="3.40.50.620:FF:000115">
    <property type="entry name" value="tRNA-specific 2-thiouridylase MnmA"/>
    <property type="match status" value="1"/>
</dbReference>
<feature type="domain" description="tRNA-specific 2-thiouridylase MnmA-like C-terminal" evidence="10">
    <location>
        <begin position="274"/>
        <end position="350"/>
    </location>
</feature>
<evidence type="ECO:0000256" key="6">
    <source>
        <dbReference type="ARBA" id="ARBA00022884"/>
    </source>
</evidence>
<comment type="function">
    <text evidence="9">Catalyzes the 2-thiolation of uridine at the wobble position (U34) of tRNA, leading to the formation of s(2)U34.</text>
</comment>
<evidence type="ECO:0000256" key="9">
    <source>
        <dbReference type="HAMAP-Rule" id="MF_00144"/>
    </source>
</evidence>
<dbReference type="Pfam" id="PF20258">
    <property type="entry name" value="tRNA_Me_trans_C"/>
    <property type="match status" value="1"/>
</dbReference>
<protein>
    <recommendedName>
        <fullName evidence="9">tRNA-specific 2-thiouridylase MnmA</fullName>
        <ecNumber evidence="9">2.8.1.13</ecNumber>
    </recommendedName>
</protein>
<name>A0A1F4X8Z0_UNCKA</name>
<feature type="active site" description="Cysteine persulfide intermediate" evidence="9">
    <location>
        <position position="194"/>
    </location>
</feature>
<dbReference type="PANTHER" id="PTHR11933:SF5">
    <property type="entry name" value="MITOCHONDRIAL TRNA-SPECIFIC 2-THIOURIDYLASE 1"/>
    <property type="match status" value="1"/>
</dbReference>
<dbReference type="HAMAP" id="MF_00144">
    <property type="entry name" value="tRNA_thiouridyl_MnmA"/>
    <property type="match status" value="1"/>
</dbReference>
<dbReference type="GO" id="GO:0000049">
    <property type="term" value="F:tRNA binding"/>
    <property type="evidence" value="ECO:0007669"/>
    <property type="project" value="UniProtKB-KW"/>
</dbReference>
<feature type="site" description="Interaction with tRNA" evidence="9">
    <location>
        <position position="123"/>
    </location>
</feature>
<evidence type="ECO:0000256" key="1">
    <source>
        <dbReference type="ARBA" id="ARBA00022555"/>
    </source>
</evidence>
<feature type="binding site" evidence="9">
    <location>
        <begin position="9"/>
        <end position="16"/>
    </location>
    <ligand>
        <name>ATP</name>
        <dbReference type="ChEBI" id="CHEBI:30616"/>
    </ligand>
</feature>
<dbReference type="EC" id="2.8.1.13" evidence="9"/>
<dbReference type="Pfam" id="PF20259">
    <property type="entry name" value="tRNA_Me_trans_M"/>
    <property type="match status" value="1"/>
</dbReference>
<comment type="caution">
    <text evidence="12">The sequence shown here is derived from an EMBL/GenBank/DDBJ whole genome shotgun (WGS) entry which is preliminary data.</text>
</comment>
<sequence>MEKKKVAIGLSGGVDSSVAAHLLKKQGYEVVGVYMQCWDTKADGCTAEADRSYAVASASHLDIKFEHLDFIDQYKSKVIDYFYTEYQNGRTPNPDVLCNKEIKFGLFYEWALKSGFDYVATGHYARVSEENGKFSLLKGVDSTKDQSYFLYLLDSEHLARTLFPVGGYTKKEIRKIAKEAGLPTMDRPESMGICFIGEVDIKDFLKKRVPEKAGNVLSVGGEIIGTHSGAWFYTIGQRHGFQVNRYFGNPLYVVSKDVTENTLVVGEQKDVFSSKFDVENVHWIVSNPLSGDSAMPCDVRIRHLGEIHSCKIQKNDSGVSVVLDNPVFAVAPGQSAVFYQDDVVLGGGVIK</sequence>
<dbReference type="FunFam" id="2.30.30.280:FF:000001">
    <property type="entry name" value="tRNA-specific 2-thiouridylase MnmA"/>
    <property type="match status" value="1"/>
</dbReference>
<dbReference type="InterPro" id="IPR014729">
    <property type="entry name" value="Rossmann-like_a/b/a_fold"/>
</dbReference>
<evidence type="ECO:0000259" key="11">
    <source>
        <dbReference type="Pfam" id="PF20259"/>
    </source>
</evidence>
<feature type="binding site" evidence="9">
    <location>
        <position position="122"/>
    </location>
    <ligand>
        <name>ATP</name>
        <dbReference type="ChEBI" id="CHEBI:30616"/>
    </ligand>
</feature>
<evidence type="ECO:0000256" key="3">
    <source>
        <dbReference type="ARBA" id="ARBA00022694"/>
    </source>
</evidence>
<keyword evidence="4 9" id="KW-0547">Nucleotide-binding</keyword>
<dbReference type="GO" id="GO:0103016">
    <property type="term" value="F:tRNA-uridine 2-sulfurtransferase activity"/>
    <property type="evidence" value="ECO:0007669"/>
    <property type="project" value="UniProtKB-EC"/>
</dbReference>
<dbReference type="NCBIfam" id="NF001138">
    <property type="entry name" value="PRK00143.1"/>
    <property type="match status" value="1"/>
</dbReference>
<keyword evidence="1 9" id="KW-0820">tRNA-binding</keyword>
<keyword evidence="7" id="KW-1015">Disulfide bond</keyword>
<accession>A0A1F4X8Z0</accession>
<comment type="similarity">
    <text evidence="9">Belongs to the MnmA/TRMU family.</text>
</comment>
<evidence type="ECO:0000256" key="2">
    <source>
        <dbReference type="ARBA" id="ARBA00022679"/>
    </source>
</evidence>
<proteinExistence type="inferred from homology"/>
<dbReference type="PANTHER" id="PTHR11933">
    <property type="entry name" value="TRNA 5-METHYLAMINOMETHYL-2-THIOURIDYLATE -METHYLTRANSFERASE"/>
    <property type="match status" value="1"/>
</dbReference>
<evidence type="ECO:0000256" key="5">
    <source>
        <dbReference type="ARBA" id="ARBA00022840"/>
    </source>
</evidence>